<dbReference type="PROSITE" id="PS50022">
    <property type="entry name" value="FA58C_3"/>
    <property type="match status" value="1"/>
</dbReference>
<dbReference type="InterPro" id="IPR000421">
    <property type="entry name" value="FA58C"/>
</dbReference>
<gene>
    <name evidence="4" type="ORF">IAD22_06290</name>
</gene>
<evidence type="ECO:0000256" key="1">
    <source>
        <dbReference type="ARBA" id="ARBA00023295"/>
    </source>
</evidence>
<dbReference type="Pfam" id="PF00404">
    <property type="entry name" value="Dockerin_1"/>
    <property type="match status" value="1"/>
</dbReference>
<dbReference type="SUPFAM" id="SSF63446">
    <property type="entry name" value="Type I dockerin domain"/>
    <property type="match status" value="1"/>
</dbReference>
<dbReference type="PANTHER" id="PTHR43678">
    <property type="entry name" value="PUTATIVE (AFU_ORTHOLOGUE AFUA_2G00640)-RELATED"/>
    <property type="match status" value="1"/>
</dbReference>
<dbReference type="AlphaFoldDB" id="A0A9D1LZ03"/>
<dbReference type="Gene3D" id="1.10.1330.10">
    <property type="entry name" value="Dockerin domain"/>
    <property type="match status" value="1"/>
</dbReference>
<keyword evidence="1" id="KW-0326">Glycosidase</keyword>
<dbReference type="InterPro" id="IPR016134">
    <property type="entry name" value="Dockerin_dom"/>
</dbReference>
<evidence type="ECO:0000259" key="3">
    <source>
        <dbReference type="PROSITE" id="PS51766"/>
    </source>
</evidence>
<accession>A0A9D1LZ03</accession>
<feature type="domain" description="F5/8 type C" evidence="2">
    <location>
        <begin position="389"/>
        <end position="539"/>
    </location>
</feature>
<dbReference type="PANTHER" id="PTHR43678:SF1">
    <property type="entry name" value="BETA-N-ACETYLHEXOSAMINIDASE"/>
    <property type="match status" value="1"/>
</dbReference>
<dbReference type="GO" id="GO:0000272">
    <property type="term" value="P:polysaccharide catabolic process"/>
    <property type="evidence" value="ECO:0007669"/>
    <property type="project" value="InterPro"/>
</dbReference>
<dbReference type="CDD" id="cd14256">
    <property type="entry name" value="Dockerin_I"/>
    <property type="match status" value="1"/>
</dbReference>
<name>A0A9D1LZ03_9FIRM</name>
<evidence type="ECO:0000259" key="2">
    <source>
        <dbReference type="PROSITE" id="PS50022"/>
    </source>
</evidence>
<dbReference type="EMBL" id="DVNG01000091">
    <property type="protein sequence ID" value="HIU50604.1"/>
    <property type="molecule type" value="Genomic_DNA"/>
</dbReference>
<dbReference type="Proteomes" id="UP000824118">
    <property type="component" value="Unassembled WGS sequence"/>
</dbReference>
<dbReference type="SUPFAM" id="SSF49899">
    <property type="entry name" value="Concanavalin A-like lectins/glucanases"/>
    <property type="match status" value="1"/>
</dbReference>
<feature type="domain" description="Dockerin" evidence="3">
    <location>
        <begin position="680"/>
        <end position="745"/>
    </location>
</feature>
<comment type="caution">
    <text evidence="4">The sequence shown here is derived from an EMBL/GenBank/DDBJ whole genome shotgun (WGS) entry which is preliminary data.</text>
</comment>
<reference evidence="4" key="2">
    <citation type="journal article" date="2021" name="PeerJ">
        <title>Extensive microbial diversity within the chicken gut microbiome revealed by metagenomics and culture.</title>
        <authorList>
            <person name="Gilroy R."/>
            <person name="Ravi A."/>
            <person name="Getino M."/>
            <person name="Pursley I."/>
            <person name="Horton D.L."/>
            <person name="Alikhan N.F."/>
            <person name="Baker D."/>
            <person name="Gharbi K."/>
            <person name="Hall N."/>
            <person name="Watson M."/>
            <person name="Adriaenssens E.M."/>
            <person name="Foster-Nyarko E."/>
            <person name="Jarju S."/>
            <person name="Secka A."/>
            <person name="Antonio M."/>
            <person name="Oren A."/>
            <person name="Chaudhuri R.R."/>
            <person name="La Ragione R."/>
            <person name="Hildebrand F."/>
            <person name="Pallen M.J."/>
        </authorList>
    </citation>
    <scope>NUCLEOTIDE SEQUENCE</scope>
    <source>
        <strain evidence="4">ChiGjej1B1-1684</strain>
    </source>
</reference>
<proteinExistence type="predicted"/>
<dbReference type="Gene3D" id="3.20.20.80">
    <property type="entry name" value="Glycosidases"/>
    <property type="match status" value="1"/>
</dbReference>
<organism evidence="4 5">
    <name type="scientific">Candidatus Limousia pullorum</name>
    <dbReference type="NCBI Taxonomy" id="2840860"/>
    <lineage>
        <taxon>Bacteria</taxon>
        <taxon>Bacillati</taxon>
        <taxon>Bacillota</taxon>
        <taxon>Clostridia</taxon>
        <taxon>Eubacteriales</taxon>
        <taxon>Oscillospiraceae</taxon>
        <taxon>Oscillospiraceae incertae sedis</taxon>
        <taxon>Candidatus Limousia</taxon>
    </lineage>
</organism>
<dbReference type="Pfam" id="PF00754">
    <property type="entry name" value="F5_F8_type_C"/>
    <property type="match status" value="1"/>
</dbReference>
<evidence type="ECO:0000313" key="4">
    <source>
        <dbReference type="EMBL" id="HIU50604.1"/>
    </source>
</evidence>
<dbReference type="InterPro" id="IPR013320">
    <property type="entry name" value="ConA-like_dom_sf"/>
</dbReference>
<protein>
    <submittedName>
        <fullName evidence="4">Discoidin domain-containing protein</fullName>
    </submittedName>
</protein>
<dbReference type="SUPFAM" id="SSF49785">
    <property type="entry name" value="Galactose-binding domain-like"/>
    <property type="match status" value="1"/>
</dbReference>
<sequence length="764" mass="85452">HMGTDEYDKRYSEQMRAWTDHFIKYINAKGYNTRLWASLGKNGFNGTTPVTNEATVNLWAPYWADVHETYDAGYDVINTYGGWLYIVPAANAGYPDRFNMPRLYNEFEVNNFKSGRNPSGEAIMPVAHPQTKGAEFCIWNDMTSFRTGFSMFDIYDRMKDAVSLVSEKTWFGEDEEGQTYEQFRERIDALQNKAPNTNPGRFVESETDVIADYSFNNGSATLTDKSGNSYDGEIINGTVENQEIKFDGTGYISLPFDSVGYPYTVMMDVNFDEINDQMTLFSGKDGKFFLTLDGKVGYSREAYSYTFDYTLEPDRDYNIALVCDNKNLTLYVNGGKVGSGKLTNETIAGKAQQSSTFVLPTEKIMENVKGTVSSLKIYNRTLSDQEINDAVPFKGRENIALGKDVTASSLEVSDGRFTADMAVDGIVSKDSRVSFGKAQDEQWLLVDLGDLYTIEDVVINFESTVGKYEVQISADGESYTTVYTKNEDTVNVATPAIDEIHFEPQEARYVKYVQKERWKHPSNGQWYSGSIYEFEVYKSMSDELLDYIDEINQTLGQYEPGMGDGQLNSDYYESFQKLIEDTTELANSGNLTNDTTEEALTALYRKFLELENNIISVDRTKLSAKLEEVKDIDLTVYTANSAKAAKDALDEATALNISEHPTQAEIDGALAKLNEAFASLKYNKGDVNHDGKLTISDATMIQIYIIKGIDEIDIDTADVDNSGKVDIDDATSVQKVVVGIYKLDGDGNHVAAAILKRGGLNSYE</sequence>
<dbReference type="Gene3D" id="2.60.120.200">
    <property type="match status" value="1"/>
</dbReference>
<dbReference type="Gene3D" id="1.20.1270.90">
    <property type="entry name" value="AF1782-like"/>
    <property type="match status" value="1"/>
</dbReference>
<keyword evidence="1" id="KW-0378">Hydrolase</keyword>
<dbReference type="Pfam" id="PF13385">
    <property type="entry name" value="Laminin_G_3"/>
    <property type="match status" value="1"/>
</dbReference>
<dbReference type="SUPFAM" id="SSF51445">
    <property type="entry name" value="(Trans)glycosidases"/>
    <property type="match status" value="1"/>
</dbReference>
<dbReference type="PROSITE" id="PS51766">
    <property type="entry name" value="DOCKERIN"/>
    <property type="match status" value="1"/>
</dbReference>
<dbReference type="Gene3D" id="2.60.120.260">
    <property type="entry name" value="Galactose-binding domain-like"/>
    <property type="match status" value="1"/>
</dbReference>
<dbReference type="InterPro" id="IPR008979">
    <property type="entry name" value="Galactose-bd-like_sf"/>
</dbReference>
<dbReference type="InterPro" id="IPR017853">
    <property type="entry name" value="GH"/>
</dbReference>
<feature type="non-terminal residue" evidence="4">
    <location>
        <position position="1"/>
    </location>
</feature>
<dbReference type="InterPro" id="IPR036439">
    <property type="entry name" value="Dockerin_dom_sf"/>
</dbReference>
<reference evidence="4" key="1">
    <citation type="submission" date="2020-10" db="EMBL/GenBank/DDBJ databases">
        <authorList>
            <person name="Gilroy R."/>
        </authorList>
    </citation>
    <scope>NUCLEOTIDE SEQUENCE</scope>
    <source>
        <strain evidence="4">ChiGjej1B1-1684</strain>
    </source>
</reference>
<dbReference type="GO" id="GO:0004553">
    <property type="term" value="F:hydrolase activity, hydrolyzing O-glycosyl compounds"/>
    <property type="evidence" value="ECO:0007669"/>
    <property type="project" value="InterPro"/>
</dbReference>
<dbReference type="InterPro" id="IPR052764">
    <property type="entry name" value="GH20_Enzymes"/>
</dbReference>
<dbReference type="InterPro" id="IPR002105">
    <property type="entry name" value="Dockerin_1_rpt"/>
</dbReference>
<evidence type="ECO:0000313" key="5">
    <source>
        <dbReference type="Proteomes" id="UP000824118"/>
    </source>
</evidence>